<dbReference type="InterPro" id="IPR036736">
    <property type="entry name" value="ACP-like_sf"/>
</dbReference>
<dbReference type="AlphaFoldDB" id="A0A165ER17"/>
<protein>
    <submittedName>
        <fullName evidence="4">Acetyl-CoA synthetase-like protein</fullName>
    </submittedName>
</protein>
<organism evidence="4 5">
    <name type="scientific">Laetiporus sulphureus 93-53</name>
    <dbReference type="NCBI Taxonomy" id="1314785"/>
    <lineage>
        <taxon>Eukaryota</taxon>
        <taxon>Fungi</taxon>
        <taxon>Dikarya</taxon>
        <taxon>Basidiomycota</taxon>
        <taxon>Agaricomycotina</taxon>
        <taxon>Agaricomycetes</taxon>
        <taxon>Polyporales</taxon>
        <taxon>Laetiporus</taxon>
    </lineage>
</organism>
<dbReference type="OrthoDB" id="429813at2759"/>
<dbReference type="SUPFAM" id="SSF51735">
    <property type="entry name" value="NAD(P)-binding Rossmann-fold domains"/>
    <property type="match status" value="1"/>
</dbReference>
<evidence type="ECO:0000256" key="2">
    <source>
        <dbReference type="ARBA" id="ARBA00022553"/>
    </source>
</evidence>
<evidence type="ECO:0000256" key="1">
    <source>
        <dbReference type="ARBA" id="ARBA00022450"/>
    </source>
</evidence>
<dbReference type="Gene3D" id="1.10.1200.10">
    <property type="entry name" value="ACP-like"/>
    <property type="match status" value="1"/>
</dbReference>
<dbReference type="GeneID" id="63825665"/>
<dbReference type="EMBL" id="KV427618">
    <property type="protein sequence ID" value="KZT07586.1"/>
    <property type="molecule type" value="Genomic_DNA"/>
</dbReference>
<keyword evidence="1" id="KW-0596">Phosphopantetheine</keyword>
<keyword evidence="2" id="KW-0597">Phosphoprotein</keyword>
<dbReference type="InterPro" id="IPR020806">
    <property type="entry name" value="PKS_PP-bd"/>
</dbReference>
<dbReference type="SMART" id="SM00823">
    <property type="entry name" value="PKS_PP"/>
    <property type="match status" value="1"/>
</dbReference>
<sequence>MTVITRPVLPPCPQIHGRSSTTFKLPPLEGSLTLPELFDWQAQNSPSHRVFTFADDDGETRDITWREAARGVHTGAKLVRSRLGSQPGIHETPVIAILATSDGIPYFTMMISIMRAGYAAFLISSRNSSAAVAHLISQVGVKHLFVGPEPSMEELAGEVMNLLKTEYPSSSVPNSSSLPLFEELYLPSSTATVDVPYQFKGANAPALILHSSGSTAFPKPIVMSNQRVLEIVRSPCYGERDLCGVVFSLHSTPMFHAMGVMIAMWGPAAGITYAFFKPKSPPTVPSPDLTIQATKATQCDIIAAVPAMIEMWSRVPEYVDYFKTRQGLIYGGGPLSKEVGDFLASEGITIFNLYGSTEGGPLTVILLAEVGMDWEYFKLPDCAKAHMIPQDDGSYEFILMTSDALHPAVLNADANGVPSYATSDLLIRHPTKPGFWKIHGRTDDQIMHSTGEKTNPGPLEAMMNQDPHVHASIIFGRGRFQAGILVDPKREYQFDPSDEKKLAEFRNKIWPTVEKMNEFAPQHSRLFKEMIMVSKPSKPFAYTAKDTVRRGVVLKEYDQEINDIYDLVEKSAQSNVPPPEKWDLDSAAQFVRAVVGKIMTHKVTDSDDLFQHGCDSLQATYIRNALLRGLQETAKIDTRKIVGNFVYDHPTVSSLASFVSGLALGTVDGKKADSPAARINAMHAMVAKYTSDFPAHKPNEAALGARPHGDVVFVTGTTGSLGCHLLSQMAANPEVAVIYGFNRPARNQIPLFERQKAALADRGLDASILNTPKVVLLEGELAQPYWGLPEETYDELHRTVTHIIHNAWRVDFVINLSSFESSIAGVRSLVDFALTSPLPEPPRVLFESSMGVFQNAPDLRFAEEPILPDWALGTGYAESKWVSEQIMYAAGKKTVLDPLVVRVGQVCGGLDGTWNAHEWYPSLVQSAPRLGCFPDDHKGINFIPLDITTSAIIDFRKAPYETGVVHLVHPNPVSWHSLAEVVAQEFNVELVPFPEYVVKLEEVASSVSGAKADAQGEMVRSLRALHLLPFYRGLAEKGSDTRLAIGFGDLDVTRAVKVSPTLGDPNLRQLGAEDVKRWIAYWHRVGQFSGEPL</sequence>
<dbReference type="PANTHER" id="PTHR43439">
    <property type="entry name" value="PHENYLACETATE-COENZYME A LIGASE"/>
    <property type="match status" value="1"/>
</dbReference>
<proteinExistence type="predicted"/>
<feature type="domain" description="Polyketide synthase-like phosphopantetheine-binding" evidence="3">
    <location>
        <begin position="588"/>
        <end position="663"/>
    </location>
</feature>
<dbReference type="InterPro" id="IPR036291">
    <property type="entry name" value="NAD(P)-bd_dom_sf"/>
</dbReference>
<dbReference type="InterPro" id="IPR042099">
    <property type="entry name" value="ANL_N_sf"/>
</dbReference>
<dbReference type="InterPro" id="IPR000873">
    <property type="entry name" value="AMP-dep_synth/lig_dom"/>
</dbReference>
<gene>
    <name evidence="4" type="ORF">LAESUDRAFT_724537</name>
</gene>
<dbReference type="SUPFAM" id="SSF56801">
    <property type="entry name" value="Acetyl-CoA synthetase-like"/>
    <property type="match status" value="1"/>
</dbReference>
<dbReference type="InterPro" id="IPR013120">
    <property type="entry name" value="FAR_NAD-bd"/>
</dbReference>
<dbReference type="Pfam" id="PF07993">
    <property type="entry name" value="NAD_binding_4"/>
    <property type="match status" value="1"/>
</dbReference>
<evidence type="ECO:0000313" key="4">
    <source>
        <dbReference type="EMBL" id="KZT07586.1"/>
    </source>
</evidence>
<dbReference type="Pfam" id="PF00501">
    <property type="entry name" value="AMP-binding"/>
    <property type="match status" value="1"/>
</dbReference>
<accession>A0A165ER17</accession>
<keyword evidence="5" id="KW-1185">Reference proteome</keyword>
<dbReference type="STRING" id="1314785.A0A165ER17"/>
<evidence type="ECO:0000259" key="3">
    <source>
        <dbReference type="SMART" id="SM00823"/>
    </source>
</evidence>
<dbReference type="Pfam" id="PF23562">
    <property type="entry name" value="AMP-binding_C_3"/>
    <property type="match status" value="1"/>
</dbReference>
<reference evidence="4 5" key="1">
    <citation type="journal article" date="2016" name="Mol. Biol. Evol.">
        <title>Comparative Genomics of Early-Diverging Mushroom-Forming Fungi Provides Insights into the Origins of Lignocellulose Decay Capabilities.</title>
        <authorList>
            <person name="Nagy L.G."/>
            <person name="Riley R."/>
            <person name="Tritt A."/>
            <person name="Adam C."/>
            <person name="Daum C."/>
            <person name="Floudas D."/>
            <person name="Sun H."/>
            <person name="Yadav J.S."/>
            <person name="Pangilinan J."/>
            <person name="Larsson K.H."/>
            <person name="Matsuura K."/>
            <person name="Barry K."/>
            <person name="Labutti K."/>
            <person name="Kuo R."/>
            <person name="Ohm R.A."/>
            <person name="Bhattacharya S.S."/>
            <person name="Shirouzu T."/>
            <person name="Yoshinaga Y."/>
            <person name="Martin F.M."/>
            <person name="Grigoriev I.V."/>
            <person name="Hibbett D.S."/>
        </authorList>
    </citation>
    <scope>NUCLEOTIDE SEQUENCE [LARGE SCALE GENOMIC DNA]</scope>
    <source>
        <strain evidence="4 5">93-53</strain>
    </source>
</reference>
<dbReference type="InterPro" id="IPR051414">
    <property type="entry name" value="Adenylate-forming_Reductase"/>
</dbReference>
<dbReference type="RefSeq" id="XP_040765326.1">
    <property type="nucleotide sequence ID" value="XM_040908636.1"/>
</dbReference>
<dbReference type="Gene3D" id="3.40.50.720">
    <property type="entry name" value="NAD(P)-binding Rossmann-like Domain"/>
    <property type="match status" value="1"/>
</dbReference>
<evidence type="ECO:0000313" key="5">
    <source>
        <dbReference type="Proteomes" id="UP000076871"/>
    </source>
</evidence>
<dbReference type="PANTHER" id="PTHR43439:SF2">
    <property type="entry name" value="ENZYME, PUTATIVE (JCVI)-RELATED"/>
    <property type="match status" value="1"/>
</dbReference>
<dbReference type="Proteomes" id="UP000076871">
    <property type="component" value="Unassembled WGS sequence"/>
</dbReference>
<dbReference type="Gene3D" id="3.40.50.12780">
    <property type="entry name" value="N-terminal domain of ligase-like"/>
    <property type="match status" value="1"/>
</dbReference>
<name>A0A165ER17_9APHY</name>
<dbReference type="GO" id="GO:0031177">
    <property type="term" value="F:phosphopantetheine binding"/>
    <property type="evidence" value="ECO:0007669"/>
    <property type="project" value="InterPro"/>
</dbReference>
<dbReference type="InParanoid" id="A0A165ER17"/>